<evidence type="ECO:0000313" key="2">
    <source>
        <dbReference type="Proteomes" id="UP000708208"/>
    </source>
</evidence>
<proteinExistence type="predicted"/>
<name>A0A8J2PYI0_9HEXA</name>
<evidence type="ECO:0000313" key="1">
    <source>
        <dbReference type="EMBL" id="CAG7826575.1"/>
    </source>
</evidence>
<protein>
    <submittedName>
        <fullName evidence="1">Uncharacterized protein</fullName>
    </submittedName>
</protein>
<dbReference type="EMBL" id="CAJVCH010540298">
    <property type="protein sequence ID" value="CAG7826575.1"/>
    <property type="molecule type" value="Genomic_DNA"/>
</dbReference>
<reference evidence="1" key="1">
    <citation type="submission" date="2021-06" db="EMBL/GenBank/DDBJ databases">
        <authorList>
            <person name="Hodson N. C."/>
            <person name="Mongue J. A."/>
            <person name="Jaron S. K."/>
        </authorList>
    </citation>
    <scope>NUCLEOTIDE SEQUENCE</scope>
</reference>
<feature type="non-terminal residue" evidence="1">
    <location>
        <position position="1"/>
    </location>
</feature>
<comment type="caution">
    <text evidence="1">The sequence shown here is derived from an EMBL/GenBank/DDBJ whole genome shotgun (WGS) entry which is preliminary data.</text>
</comment>
<sequence>MDDNKDSIVDGMHNARENVHMEFVSVMYNEKMEQVLANPRYIPEEEFQDHHEAAVQDCLQALSKFKLTTEKQISRVKEHIKSMYEEYKEINARKQMSNAPAIGIDLGSTHCCVAVYRN</sequence>
<dbReference type="Proteomes" id="UP000708208">
    <property type="component" value="Unassembled WGS sequence"/>
</dbReference>
<accession>A0A8J2PYI0</accession>
<gene>
    <name evidence="1" type="ORF">AFUS01_LOCUS36622</name>
</gene>
<organism evidence="1 2">
    <name type="scientific">Allacma fusca</name>
    <dbReference type="NCBI Taxonomy" id="39272"/>
    <lineage>
        <taxon>Eukaryota</taxon>
        <taxon>Metazoa</taxon>
        <taxon>Ecdysozoa</taxon>
        <taxon>Arthropoda</taxon>
        <taxon>Hexapoda</taxon>
        <taxon>Collembola</taxon>
        <taxon>Symphypleona</taxon>
        <taxon>Sminthuridae</taxon>
        <taxon>Allacma</taxon>
    </lineage>
</organism>
<dbReference type="AlphaFoldDB" id="A0A8J2PYI0"/>
<keyword evidence="2" id="KW-1185">Reference proteome</keyword>